<feature type="compositionally biased region" description="Basic and acidic residues" evidence="1">
    <location>
        <begin position="503"/>
        <end position="512"/>
    </location>
</feature>
<name>A0ABR0WFR6_REHGL</name>
<dbReference type="Gene3D" id="1.10.340.70">
    <property type="match status" value="1"/>
</dbReference>
<dbReference type="InterPro" id="IPR050951">
    <property type="entry name" value="Retrovirus_Pol_polyprotein"/>
</dbReference>
<dbReference type="Pfam" id="PF03732">
    <property type="entry name" value="Retrotrans_gag"/>
    <property type="match status" value="1"/>
</dbReference>
<sequence length="919" mass="103518">MGVRELFGRSYAIKETSYEKDLHPHLMTDMTGNDIKSEGNYGMRGSKGKETFVAPEGVVLTPSVPEGTPEGSLLNTPGVTPWSFADRFPRVNLSDEFAGETLHFTSGQWAIIISIVVLEARAQGNTLGRPLVEPLNCPEGVVQWGEEALGEGVMEEKWEEMLKKVCKFENSALLHRQLPADSIASFGEFSSTFMHQFISSRKHQKTSLTLFKVKQSEGKPLRDYVKKFAVATFEVPFANQEILTSALTQGFKEGDFFRSLAKRPAKDFDDVLSRAEKYVNLEEAQKGKKEENRYKRKERAEVHREVAQKWFREQERRPGLVPISGEPRLYTPLVGSRSRVLMAIGGNKDLKWPTNYSAVPSGPRRGRENARTGKEDHPPRGTINMIARGPTDGDSNRVRKAHARGEIRPVMEVGVVKEPIISFGAEDRRGISPAHNDTLVITTTMANFEVARIIVDTGNSVNVLFYEAFLRMGLEMEVKPVETVLFGFGSEVLEPIGQKSKRKEVESERETNPLKMTKRKEKEEPDMMSIKPEEELMSIELVVGDPIKVTRIRTQLGPYLANEIIGFLRENLDVFAWSSENWGGVDPKQDGSKSATFGALLVGDDASRARGRGMALACRQIFLGDRVWGRHSVNQSEEGRFRVGSKRRSPGRKIKAYHLSKITSSAADCSTRTITVLSDNTCLLGKEILVFNKEVDYRNDIRTYLTNAILPEEKIKASRIQARALGYCLIGGVLYKRAFSQPYLRCLSKEEGAYVLQELHEGACGSHGRSRLLAQKARKAGYFWPGLKEDAQKVVRTCEKCQKHGPLIHRPTELLGVMSCPCLFVKWGIDIVGPFPMALRQRKFLVVVVDYFSKWVLAEPLPKITEDNIMGFIWNYIVSRYGWPRDLVLDNGTQFQGRRIRGWLEGMKVKPHFTSVEHP</sequence>
<dbReference type="Pfam" id="PF17921">
    <property type="entry name" value="Integrase_H2C2"/>
    <property type="match status" value="1"/>
</dbReference>
<reference evidence="3 4" key="1">
    <citation type="journal article" date="2021" name="Comput. Struct. Biotechnol. J.">
        <title>De novo genome assembly of the potent medicinal plant Rehmannia glutinosa using nanopore technology.</title>
        <authorList>
            <person name="Ma L."/>
            <person name="Dong C."/>
            <person name="Song C."/>
            <person name="Wang X."/>
            <person name="Zheng X."/>
            <person name="Niu Y."/>
            <person name="Chen S."/>
            <person name="Feng W."/>
        </authorList>
    </citation>
    <scope>NUCLEOTIDE SEQUENCE [LARGE SCALE GENOMIC DNA]</scope>
    <source>
        <strain evidence="3">DH-2019</strain>
    </source>
</reference>
<feature type="domain" description="Integrase catalytic" evidence="2">
    <location>
        <begin position="817"/>
        <end position="919"/>
    </location>
</feature>
<dbReference type="EMBL" id="JABTTQ020000011">
    <property type="protein sequence ID" value="KAK6146402.1"/>
    <property type="molecule type" value="Genomic_DNA"/>
</dbReference>
<evidence type="ECO:0000313" key="3">
    <source>
        <dbReference type="EMBL" id="KAK6146402.1"/>
    </source>
</evidence>
<feature type="region of interest" description="Disordered" evidence="1">
    <location>
        <begin position="497"/>
        <end position="526"/>
    </location>
</feature>
<dbReference type="InterPro" id="IPR036397">
    <property type="entry name" value="RNaseH_sf"/>
</dbReference>
<accession>A0ABR0WFR6</accession>
<keyword evidence="4" id="KW-1185">Reference proteome</keyword>
<feature type="region of interest" description="Disordered" evidence="1">
    <location>
        <begin position="354"/>
        <end position="397"/>
    </location>
</feature>
<evidence type="ECO:0000256" key="1">
    <source>
        <dbReference type="SAM" id="MobiDB-lite"/>
    </source>
</evidence>
<dbReference type="Pfam" id="PF00665">
    <property type="entry name" value="rve"/>
    <property type="match status" value="1"/>
</dbReference>
<dbReference type="SUPFAM" id="SSF53098">
    <property type="entry name" value="Ribonuclease H-like"/>
    <property type="match status" value="1"/>
</dbReference>
<organism evidence="3 4">
    <name type="scientific">Rehmannia glutinosa</name>
    <name type="common">Chinese foxglove</name>
    <dbReference type="NCBI Taxonomy" id="99300"/>
    <lineage>
        <taxon>Eukaryota</taxon>
        <taxon>Viridiplantae</taxon>
        <taxon>Streptophyta</taxon>
        <taxon>Embryophyta</taxon>
        <taxon>Tracheophyta</taxon>
        <taxon>Spermatophyta</taxon>
        <taxon>Magnoliopsida</taxon>
        <taxon>eudicotyledons</taxon>
        <taxon>Gunneridae</taxon>
        <taxon>Pentapetalae</taxon>
        <taxon>asterids</taxon>
        <taxon>lamiids</taxon>
        <taxon>Lamiales</taxon>
        <taxon>Orobanchaceae</taxon>
        <taxon>Rehmannieae</taxon>
        <taxon>Rehmannia</taxon>
    </lineage>
</organism>
<dbReference type="InterPro" id="IPR005162">
    <property type="entry name" value="Retrotrans_gag_dom"/>
</dbReference>
<evidence type="ECO:0000313" key="4">
    <source>
        <dbReference type="Proteomes" id="UP001318860"/>
    </source>
</evidence>
<dbReference type="PROSITE" id="PS50994">
    <property type="entry name" value="INTEGRASE"/>
    <property type="match status" value="1"/>
</dbReference>
<evidence type="ECO:0000259" key="2">
    <source>
        <dbReference type="PROSITE" id="PS50994"/>
    </source>
</evidence>
<dbReference type="InterPro" id="IPR012337">
    <property type="entry name" value="RNaseH-like_sf"/>
</dbReference>
<dbReference type="Proteomes" id="UP001318860">
    <property type="component" value="Unassembled WGS sequence"/>
</dbReference>
<proteinExistence type="predicted"/>
<dbReference type="Gene3D" id="3.30.420.10">
    <property type="entry name" value="Ribonuclease H-like superfamily/Ribonuclease H"/>
    <property type="match status" value="1"/>
</dbReference>
<gene>
    <name evidence="3" type="ORF">DH2020_020271</name>
</gene>
<dbReference type="InterPro" id="IPR041588">
    <property type="entry name" value="Integrase_H2C2"/>
</dbReference>
<dbReference type="InterPro" id="IPR001584">
    <property type="entry name" value="Integrase_cat-core"/>
</dbReference>
<dbReference type="PANTHER" id="PTHR37984">
    <property type="entry name" value="PROTEIN CBG26694"/>
    <property type="match status" value="1"/>
</dbReference>
<protein>
    <recommendedName>
        <fullName evidence="2">Integrase catalytic domain-containing protein</fullName>
    </recommendedName>
</protein>
<comment type="caution">
    <text evidence="3">The sequence shown here is derived from an EMBL/GenBank/DDBJ whole genome shotgun (WGS) entry which is preliminary data.</text>
</comment>
<dbReference type="PANTHER" id="PTHR37984:SF5">
    <property type="entry name" value="PROTEIN NYNRIN-LIKE"/>
    <property type="match status" value="1"/>
</dbReference>
<feature type="compositionally biased region" description="Basic and acidic residues" evidence="1">
    <location>
        <begin position="365"/>
        <end position="379"/>
    </location>
</feature>